<dbReference type="RefSeq" id="WP_102634583.1">
    <property type="nucleotide sequence ID" value="NZ_CADIJZ010000021.1"/>
</dbReference>
<dbReference type="SUPFAM" id="SSF56645">
    <property type="entry name" value="Acyl-CoA dehydrogenase NM domain-like"/>
    <property type="match status" value="1"/>
</dbReference>
<dbReference type="Proteomes" id="UP000235659">
    <property type="component" value="Unassembled WGS sequence"/>
</dbReference>
<accession>A0A2N7WEZ8</accession>
<dbReference type="Gene3D" id="1.10.540.10">
    <property type="entry name" value="Acyl-CoA dehydrogenase/oxidase, N-terminal domain"/>
    <property type="match status" value="1"/>
</dbReference>
<dbReference type="EC" id="1.3.1.95" evidence="9"/>
<dbReference type="Proteomes" id="UP000494205">
    <property type="component" value="Unassembled WGS sequence"/>
</dbReference>
<dbReference type="InterPro" id="IPR009075">
    <property type="entry name" value="AcylCo_DH/oxidase_C"/>
</dbReference>
<sequence>MDFDFTDEQRMLKDSVDRLVKDEYSFEQRARYLAEPDGFSRAQWARYASMGLLGLTFADDFGGSGCGPVETMIVMEAFGRALVVEPYLATVVLSGGCIRLGSSVAQREAILPLIADGSLLMAFAHAEPQSRYDLADVATTARRDGDAWVLDGAKRVVIHGGSADKLIVSARVSGGRRDRDGIALFVVDAHAPGLTRREYLTQDRLRAADIELSGVRVNNADVIGVAGEALPLIETVVAQAIAALCAEAVGSMAAAHDETVEYLKVRKQFGVAIGSFQALQHRAVDMLVMVEQARSMALFATMMSEEPDVDERGRSLAAAKVQIGRAGRFVGQQGVQLHGGIGMTEECKVGHYLRRLSVIDILFGAAEHHLTQLASAGGLIDAAA</sequence>
<name>A0A2N7WEZ8_9BURK</name>
<evidence type="ECO:0000313" key="12">
    <source>
        <dbReference type="Proteomes" id="UP000494205"/>
    </source>
</evidence>
<reference evidence="10 11" key="1">
    <citation type="submission" date="2018-01" db="EMBL/GenBank/DDBJ databases">
        <title>Whole genome analyses suggest that Burkholderia sensu lato contains two further novel genera in the rhizoxinica-symbiotica group Mycetohabitans gen. nov., and Trinickia gen. nov.: implications for the evolution of diazotrophy and nodulation in the Burkholderiaceae.</title>
        <authorList>
            <person name="Estrada-de los Santos P."/>
            <person name="Palmer M."/>
            <person name="Chavez-Ramirez B."/>
            <person name="Beukes C."/>
            <person name="Steenkamp E.T."/>
            <person name="Hirsch A.M."/>
            <person name="Manyaka P."/>
            <person name="Maluk M."/>
            <person name="Lafos M."/>
            <person name="Crook M."/>
            <person name="Gross E."/>
            <person name="Simon M.F."/>
            <person name="Bueno dos Reis Junior F."/>
            <person name="Poole P.S."/>
            <person name="Venter S.N."/>
            <person name="James E.K."/>
        </authorList>
    </citation>
    <scope>NUCLEOTIDE SEQUENCE [LARGE SCALE GENOMIC DNA]</scope>
    <source>
        <strain evidence="10 11">WSM 3937</strain>
    </source>
</reference>
<evidence type="ECO:0000256" key="2">
    <source>
        <dbReference type="ARBA" id="ARBA00009347"/>
    </source>
</evidence>
<dbReference type="Gene3D" id="2.40.110.10">
    <property type="entry name" value="Butyryl-CoA Dehydrogenase, subunit A, domain 2"/>
    <property type="match status" value="1"/>
</dbReference>
<comment type="similarity">
    <text evidence="2">Belongs to the acyl-CoA dehydrogenase family.</text>
</comment>
<organism evidence="9 12">
    <name type="scientific">Paraburkholderia rhynchosiae</name>
    <dbReference type="NCBI Taxonomy" id="487049"/>
    <lineage>
        <taxon>Bacteria</taxon>
        <taxon>Pseudomonadati</taxon>
        <taxon>Pseudomonadota</taxon>
        <taxon>Betaproteobacteria</taxon>
        <taxon>Burkholderiales</taxon>
        <taxon>Burkholderiaceae</taxon>
        <taxon>Paraburkholderia</taxon>
    </lineage>
</organism>
<dbReference type="Gene3D" id="1.20.140.10">
    <property type="entry name" value="Butyryl-CoA Dehydrogenase, subunit A, domain 3"/>
    <property type="match status" value="1"/>
</dbReference>
<evidence type="ECO:0000256" key="4">
    <source>
        <dbReference type="ARBA" id="ARBA00022827"/>
    </source>
</evidence>
<evidence type="ECO:0000256" key="3">
    <source>
        <dbReference type="ARBA" id="ARBA00022630"/>
    </source>
</evidence>
<dbReference type="InterPro" id="IPR046373">
    <property type="entry name" value="Acyl-CoA_Oxase/DH_mid-dom_sf"/>
</dbReference>
<comment type="cofactor">
    <cofactor evidence="1">
        <name>FAD</name>
        <dbReference type="ChEBI" id="CHEBI:57692"/>
    </cofactor>
</comment>
<evidence type="ECO:0000313" key="10">
    <source>
        <dbReference type="EMBL" id="PMS27953.1"/>
    </source>
</evidence>
<dbReference type="GO" id="GO:0050660">
    <property type="term" value="F:flavin adenine dinucleotide binding"/>
    <property type="evidence" value="ECO:0007669"/>
    <property type="project" value="InterPro"/>
</dbReference>
<dbReference type="SUPFAM" id="SSF47203">
    <property type="entry name" value="Acyl-CoA dehydrogenase C-terminal domain-like"/>
    <property type="match status" value="1"/>
</dbReference>
<dbReference type="CDD" id="cd00567">
    <property type="entry name" value="ACAD"/>
    <property type="match status" value="1"/>
</dbReference>
<evidence type="ECO:0000313" key="11">
    <source>
        <dbReference type="Proteomes" id="UP000235659"/>
    </source>
</evidence>
<dbReference type="InterPro" id="IPR037069">
    <property type="entry name" value="AcylCoA_DH/ox_N_sf"/>
</dbReference>
<evidence type="ECO:0000259" key="6">
    <source>
        <dbReference type="Pfam" id="PF00441"/>
    </source>
</evidence>
<dbReference type="EMBL" id="PNXY01000019">
    <property type="protein sequence ID" value="PMS27953.1"/>
    <property type="molecule type" value="Genomic_DNA"/>
</dbReference>
<evidence type="ECO:0000313" key="9">
    <source>
        <dbReference type="EMBL" id="CAB3722415.1"/>
    </source>
</evidence>
<evidence type="ECO:0000259" key="8">
    <source>
        <dbReference type="Pfam" id="PF02771"/>
    </source>
</evidence>
<evidence type="ECO:0000259" key="7">
    <source>
        <dbReference type="Pfam" id="PF02770"/>
    </source>
</evidence>
<reference evidence="9 12" key="2">
    <citation type="submission" date="2020-04" db="EMBL/GenBank/DDBJ databases">
        <authorList>
            <person name="De Canck E."/>
        </authorList>
    </citation>
    <scope>NUCLEOTIDE SEQUENCE [LARGE SCALE GENOMIC DNA]</scope>
    <source>
        <strain evidence="9 12">LMG 27174</strain>
    </source>
</reference>
<keyword evidence="11" id="KW-1185">Reference proteome</keyword>
<feature type="domain" description="Acyl-CoA dehydrogenase/oxidase C-terminal" evidence="6">
    <location>
        <begin position="242"/>
        <end position="375"/>
    </location>
</feature>
<evidence type="ECO:0000256" key="5">
    <source>
        <dbReference type="ARBA" id="ARBA00023002"/>
    </source>
</evidence>
<dbReference type="InterPro" id="IPR036250">
    <property type="entry name" value="AcylCo_DH-like_C"/>
</dbReference>
<dbReference type="PANTHER" id="PTHR43884">
    <property type="entry name" value="ACYL-COA DEHYDROGENASE"/>
    <property type="match status" value="1"/>
</dbReference>
<dbReference type="AlphaFoldDB" id="A0A2N7WEZ8"/>
<dbReference type="Pfam" id="PF02771">
    <property type="entry name" value="Acyl-CoA_dh_N"/>
    <property type="match status" value="1"/>
</dbReference>
<keyword evidence="5 9" id="KW-0560">Oxidoreductase</keyword>
<feature type="domain" description="Acyl-CoA dehydrogenase/oxidase N-terminal" evidence="8">
    <location>
        <begin position="6"/>
        <end position="117"/>
    </location>
</feature>
<dbReference type="EMBL" id="CADIJZ010000021">
    <property type="protein sequence ID" value="CAB3722415.1"/>
    <property type="molecule type" value="Genomic_DNA"/>
</dbReference>
<evidence type="ECO:0000256" key="1">
    <source>
        <dbReference type="ARBA" id="ARBA00001974"/>
    </source>
</evidence>
<dbReference type="Pfam" id="PF02770">
    <property type="entry name" value="Acyl-CoA_dh_M"/>
    <property type="match status" value="1"/>
</dbReference>
<dbReference type="PANTHER" id="PTHR43884:SF20">
    <property type="entry name" value="ACYL-COA DEHYDROGENASE FADE28"/>
    <property type="match status" value="1"/>
</dbReference>
<gene>
    <name evidence="9" type="primary">acrC_4</name>
    <name evidence="10" type="ORF">C0Z16_24105</name>
    <name evidence="9" type="ORF">LMG27174_05086</name>
</gene>
<dbReference type="InterPro" id="IPR009100">
    <property type="entry name" value="AcylCoA_DH/oxidase_NM_dom_sf"/>
</dbReference>
<dbReference type="Pfam" id="PF00441">
    <property type="entry name" value="Acyl-CoA_dh_1"/>
    <property type="match status" value="1"/>
</dbReference>
<feature type="domain" description="Acyl-CoA oxidase/dehydrogenase middle" evidence="7">
    <location>
        <begin position="122"/>
        <end position="202"/>
    </location>
</feature>
<dbReference type="InterPro" id="IPR013786">
    <property type="entry name" value="AcylCoA_DH/ox_N"/>
</dbReference>
<keyword evidence="3" id="KW-0285">Flavoprotein</keyword>
<proteinExistence type="inferred from homology"/>
<dbReference type="OrthoDB" id="9770681at2"/>
<protein>
    <submittedName>
        <fullName evidence="9">Acryloyl-CoA reductase (NADH)</fullName>
        <ecNumber evidence="9">1.3.1.95</ecNumber>
    </submittedName>
    <submittedName>
        <fullName evidence="10">Pimeloyl-CoA dehydrogenase small subunit</fullName>
    </submittedName>
</protein>
<dbReference type="GO" id="GO:0043958">
    <property type="term" value="F:acryloyl-CoA reductase (NADH) activity"/>
    <property type="evidence" value="ECO:0007669"/>
    <property type="project" value="UniProtKB-EC"/>
</dbReference>
<dbReference type="InterPro" id="IPR006091">
    <property type="entry name" value="Acyl-CoA_Oxase/DH_mid-dom"/>
</dbReference>
<dbReference type="GO" id="GO:0003995">
    <property type="term" value="F:acyl-CoA dehydrogenase activity"/>
    <property type="evidence" value="ECO:0007669"/>
    <property type="project" value="TreeGrafter"/>
</dbReference>
<keyword evidence="4" id="KW-0274">FAD</keyword>